<keyword evidence="11" id="KW-0456">Lyase</keyword>
<dbReference type="InterPro" id="IPR011530">
    <property type="entry name" value="rRNA_adenine_dimethylase"/>
</dbReference>
<evidence type="ECO:0000256" key="7">
    <source>
        <dbReference type="ARBA" id="ARBA00049167"/>
    </source>
</evidence>
<dbReference type="Gene3D" id="3.40.50.150">
    <property type="entry name" value="Vaccinia Virus protein VP39"/>
    <property type="match status" value="1"/>
</dbReference>
<dbReference type="PANTHER" id="PTHR11727">
    <property type="entry name" value="DIMETHYLADENOSINE TRANSFERASE"/>
    <property type="match status" value="1"/>
</dbReference>
<evidence type="ECO:0000313" key="11">
    <source>
        <dbReference type="EMBL" id="CAK8053622.1"/>
    </source>
</evidence>
<feature type="binding site" evidence="8 9">
    <location>
        <position position="129"/>
    </location>
    <ligand>
        <name>S-adenosyl-L-methionine</name>
        <dbReference type="ChEBI" id="CHEBI:59789"/>
    </ligand>
</feature>
<organism evidence="11 12">
    <name type="scientific">Eupransor demetentiae</name>
    <dbReference type="NCBI Taxonomy" id="3109584"/>
    <lineage>
        <taxon>Bacteria</taxon>
        <taxon>Bacillati</taxon>
        <taxon>Bacillota</taxon>
        <taxon>Bacilli</taxon>
        <taxon>Lactobacillales</taxon>
        <taxon>Lactobacillaceae</taxon>
        <taxon>Eupransor</taxon>
    </lineage>
</organism>
<comment type="catalytic activity">
    <reaction evidence="8">
        <text>adenosine(1518)/adenosine(1519) in 16S rRNA + 4 S-adenosyl-L-methionine = N(6)-dimethyladenosine(1518)/N(6)-dimethyladenosine(1519) in 16S rRNA + 4 S-adenosyl-L-homocysteine + 4 H(+)</text>
        <dbReference type="Rhea" id="RHEA:19609"/>
        <dbReference type="Rhea" id="RHEA-COMP:10232"/>
        <dbReference type="Rhea" id="RHEA-COMP:10233"/>
        <dbReference type="ChEBI" id="CHEBI:15378"/>
        <dbReference type="ChEBI" id="CHEBI:57856"/>
        <dbReference type="ChEBI" id="CHEBI:59789"/>
        <dbReference type="ChEBI" id="CHEBI:74411"/>
        <dbReference type="ChEBI" id="CHEBI:74493"/>
        <dbReference type="EC" id="2.1.1.182"/>
    </reaction>
</comment>
<dbReference type="InterPro" id="IPR020598">
    <property type="entry name" value="rRNA_Ade_methylase_Trfase_N"/>
</dbReference>
<dbReference type="NCBIfam" id="TIGR00755">
    <property type="entry name" value="ksgA"/>
    <property type="match status" value="1"/>
</dbReference>
<dbReference type="SUPFAM" id="SSF53335">
    <property type="entry name" value="S-adenosyl-L-methionine-dependent methyltransferases"/>
    <property type="match status" value="1"/>
</dbReference>
<comment type="caution">
    <text evidence="11">The sequence shown here is derived from an EMBL/GenBank/DDBJ whole genome shotgun (WGS) entry which is preliminary data.</text>
</comment>
<keyword evidence="1 8" id="KW-0963">Cytoplasm</keyword>
<dbReference type="PANTHER" id="PTHR11727:SF7">
    <property type="entry name" value="DIMETHYLADENOSINE TRANSFERASE-RELATED"/>
    <property type="match status" value="1"/>
</dbReference>
<feature type="binding site" evidence="8 9">
    <location>
        <position position="33"/>
    </location>
    <ligand>
        <name>S-adenosyl-L-methionine</name>
        <dbReference type="ChEBI" id="CHEBI:59789"/>
    </ligand>
</feature>
<evidence type="ECO:0000259" key="10">
    <source>
        <dbReference type="SMART" id="SM00650"/>
    </source>
</evidence>
<keyword evidence="5 8" id="KW-0949">S-adenosyl-L-methionine</keyword>
<feature type="domain" description="Ribosomal RNA adenine methylase transferase N-terminal" evidence="10">
    <location>
        <begin position="38"/>
        <end position="214"/>
    </location>
</feature>
<dbReference type="InterPro" id="IPR029063">
    <property type="entry name" value="SAM-dependent_MTases_sf"/>
</dbReference>
<feature type="binding site" evidence="8 9">
    <location>
        <position position="31"/>
    </location>
    <ligand>
        <name>S-adenosyl-L-methionine</name>
        <dbReference type="ChEBI" id="CHEBI:59789"/>
    </ligand>
</feature>
<dbReference type="Gene3D" id="1.10.8.100">
    <property type="entry name" value="Ribosomal RNA adenine dimethylase-like, domain 2"/>
    <property type="match status" value="1"/>
</dbReference>
<name>A0ABM9N3A0_9LACO</name>
<dbReference type="CDD" id="cd02440">
    <property type="entry name" value="AdoMet_MTases"/>
    <property type="match status" value="1"/>
</dbReference>
<proteinExistence type="inferred from homology"/>
<comment type="catalytic activity">
    <reaction evidence="7">
        <text>adenosine(2085) in 23S rRNA + 2 S-adenosyl-L-methionine = N(6)-dimethyladenosine(2085) in 23S rRNA + 2 S-adenosyl-L-homocysteine + 2 H(+)</text>
        <dbReference type="Rhea" id="RHEA:42784"/>
        <dbReference type="Rhea" id="RHEA-COMP:10237"/>
        <dbReference type="Rhea" id="RHEA-COMP:10238"/>
        <dbReference type="ChEBI" id="CHEBI:15378"/>
        <dbReference type="ChEBI" id="CHEBI:57856"/>
        <dbReference type="ChEBI" id="CHEBI:59789"/>
        <dbReference type="ChEBI" id="CHEBI:74411"/>
        <dbReference type="ChEBI" id="CHEBI:74493"/>
        <dbReference type="EC" id="2.1.1.184"/>
    </reaction>
</comment>
<evidence type="ECO:0000256" key="5">
    <source>
        <dbReference type="ARBA" id="ARBA00022691"/>
    </source>
</evidence>
<evidence type="ECO:0000256" key="6">
    <source>
        <dbReference type="ARBA" id="ARBA00022884"/>
    </source>
</evidence>
<feature type="binding site" evidence="8 9">
    <location>
        <position position="104"/>
    </location>
    <ligand>
        <name>S-adenosyl-L-methionine</name>
        <dbReference type="ChEBI" id="CHEBI:59789"/>
    </ligand>
</feature>
<reference evidence="11 12" key="1">
    <citation type="submission" date="2024-01" db="EMBL/GenBank/DDBJ databases">
        <authorList>
            <person name="Botero Cardona J."/>
        </authorList>
    </citation>
    <scope>NUCLEOTIDE SEQUENCE [LARGE SCALE GENOMIC DNA]</scope>
    <source>
        <strain evidence="11 12">LMG 33000</strain>
    </source>
</reference>
<feature type="binding site" evidence="8 9">
    <location>
        <position position="58"/>
    </location>
    <ligand>
        <name>S-adenosyl-L-methionine</name>
        <dbReference type="ChEBI" id="CHEBI:59789"/>
    </ligand>
</feature>
<dbReference type="EMBL" id="CAWVOH010000001">
    <property type="protein sequence ID" value="CAK8053622.1"/>
    <property type="molecule type" value="Genomic_DNA"/>
</dbReference>
<keyword evidence="4 8" id="KW-0808">Transferase</keyword>
<evidence type="ECO:0000256" key="2">
    <source>
        <dbReference type="ARBA" id="ARBA00022552"/>
    </source>
</evidence>
<evidence type="ECO:0000256" key="9">
    <source>
        <dbReference type="PROSITE-ProRule" id="PRU01026"/>
    </source>
</evidence>
<sequence>MVDSIDIANPVRTQAILNQYGLHAKKKFGQNFLTDSRILDEIVAAAEVGPDDVVIEIGPGIGALTEQLAKRAKQVLAFEIDPEMVKVLSETLAPYDNIEVLEKDILEVDLKAILAEKFGAGQAVKIVANLPYYITTPILTKLLEAGLDWENIVVMMQKEVAERLAAQPGSKQYGVLTIMVDYFAKAELAIKVPSSSFNPSPKVDSAVVKLTPTKPEIPVEDPNQLFKLVKGCFAHRRKSLWNNLKQICVRNDADKEKVEQVLAELAINPGIRAERLSLKEMTELYQALAKASLL</sequence>
<evidence type="ECO:0000313" key="12">
    <source>
        <dbReference type="Proteomes" id="UP001314241"/>
    </source>
</evidence>
<keyword evidence="6 8" id="KW-0694">RNA-binding</keyword>
<comment type="similarity">
    <text evidence="8">Belongs to the class I-like SAM-binding methyltransferase superfamily. rRNA adenine N(6)-methyltransferase family. RsmA subfamily.</text>
</comment>
<dbReference type="EC" id="2.1.1.182" evidence="8"/>
<comment type="subcellular location">
    <subcellularLocation>
        <location evidence="8">Cytoplasm</location>
    </subcellularLocation>
</comment>
<dbReference type="InterPro" id="IPR023165">
    <property type="entry name" value="rRNA_Ade_diMease-like_C"/>
</dbReference>
<protein>
    <recommendedName>
        <fullName evidence="8">Ribosomal RNA small subunit methyltransferase A</fullName>
        <ecNumber evidence="8">2.1.1.182</ecNumber>
    </recommendedName>
    <alternativeName>
        <fullName evidence="8">16S rRNA (adenine(1518)-N(6)/adenine(1519)-N(6))-dimethyltransferase</fullName>
    </alternativeName>
    <alternativeName>
        <fullName evidence="8">16S rRNA dimethyladenosine transferase</fullName>
    </alternativeName>
    <alternativeName>
        <fullName evidence="8">16S rRNA dimethylase</fullName>
    </alternativeName>
    <alternativeName>
        <fullName evidence="8">S-adenosylmethionine-6-N', N'-adenosyl(rRNA) dimethyltransferase</fullName>
    </alternativeName>
</protein>
<dbReference type="PROSITE" id="PS01131">
    <property type="entry name" value="RRNA_A_DIMETH"/>
    <property type="match status" value="1"/>
</dbReference>
<dbReference type="Pfam" id="PF00398">
    <property type="entry name" value="RrnaAD"/>
    <property type="match status" value="1"/>
</dbReference>
<dbReference type="PROSITE" id="PS51689">
    <property type="entry name" value="SAM_RNA_A_N6_MT"/>
    <property type="match status" value="1"/>
</dbReference>
<keyword evidence="12" id="KW-1185">Reference proteome</keyword>
<evidence type="ECO:0000256" key="8">
    <source>
        <dbReference type="HAMAP-Rule" id="MF_00607"/>
    </source>
</evidence>
<feature type="binding site" evidence="8 9">
    <location>
        <position position="79"/>
    </location>
    <ligand>
        <name>S-adenosyl-L-methionine</name>
        <dbReference type="ChEBI" id="CHEBI:59789"/>
    </ligand>
</feature>
<dbReference type="Proteomes" id="UP001314241">
    <property type="component" value="Unassembled WGS sequence"/>
</dbReference>
<evidence type="ECO:0000256" key="1">
    <source>
        <dbReference type="ARBA" id="ARBA00022490"/>
    </source>
</evidence>
<dbReference type="SMART" id="SM00650">
    <property type="entry name" value="rADc"/>
    <property type="match status" value="1"/>
</dbReference>
<dbReference type="GO" id="GO:0052908">
    <property type="term" value="F:16S rRNA (adenine(1518)-N(6)/adenine(1519)-N(6))-dimethyltransferase activity"/>
    <property type="evidence" value="ECO:0007669"/>
    <property type="project" value="UniProtKB-EC"/>
</dbReference>
<keyword evidence="3 8" id="KW-0489">Methyltransferase</keyword>
<evidence type="ECO:0000256" key="3">
    <source>
        <dbReference type="ARBA" id="ARBA00022603"/>
    </source>
</evidence>
<dbReference type="RefSeq" id="WP_349641181.1">
    <property type="nucleotide sequence ID" value="NZ_CAWVOH010000001.1"/>
</dbReference>
<dbReference type="InterPro" id="IPR020596">
    <property type="entry name" value="rRNA_Ade_Mease_Trfase_CS"/>
</dbReference>
<comment type="function">
    <text evidence="8">Specifically dimethylates two adjacent adenosines (A1518 and A1519) in the loop of a conserved hairpin near the 3'-end of 16S rRNA in the 30S particle. May play a critical role in biogenesis of 30S subunits.</text>
</comment>
<dbReference type="HAMAP" id="MF_00607">
    <property type="entry name" value="16SrRNA_methyltr_A"/>
    <property type="match status" value="1"/>
</dbReference>
<keyword evidence="2 8" id="KW-0698">rRNA processing</keyword>
<dbReference type="InterPro" id="IPR001737">
    <property type="entry name" value="KsgA/Erm"/>
</dbReference>
<accession>A0ABM9N3A0</accession>
<gene>
    <name evidence="8" type="primary">rsmA</name>
    <name evidence="8" type="synonym">ksgA</name>
    <name evidence="11" type="ORF">R54876_GBNLAHCA_00179</name>
</gene>
<dbReference type="GO" id="GO:0016829">
    <property type="term" value="F:lyase activity"/>
    <property type="evidence" value="ECO:0007669"/>
    <property type="project" value="UniProtKB-KW"/>
</dbReference>
<evidence type="ECO:0000256" key="4">
    <source>
        <dbReference type="ARBA" id="ARBA00022679"/>
    </source>
</evidence>